<keyword evidence="8" id="KW-1185">Reference proteome</keyword>
<dbReference type="AlphaFoldDB" id="A0A0K0FUC4"/>
<comment type="subcellular location">
    <subcellularLocation>
        <location evidence="1">Secreted</location>
    </subcellularLocation>
</comment>
<evidence type="ECO:0000313" key="9">
    <source>
        <dbReference type="WBParaSite" id="SVE_1593600.1"/>
    </source>
</evidence>
<feature type="signal peptide" evidence="7">
    <location>
        <begin position="1"/>
        <end position="26"/>
    </location>
</feature>
<evidence type="ECO:0000256" key="6">
    <source>
        <dbReference type="ARBA" id="ARBA00023320"/>
    </source>
</evidence>
<keyword evidence="5" id="KW-0027">Amidation</keyword>
<feature type="chain" id="PRO_5005330355" evidence="7">
    <location>
        <begin position="27"/>
        <end position="132"/>
    </location>
</feature>
<evidence type="ECO:0000256" key="4">
    <source>
        <dbReference type="ARBA" id="ARBA00022685"/>
    </source>
</evidence>
<proteinExistence type="inferred from homology"/>
<sequence>MFISSYGLYVALVVFVAFFGTSCIAADLSSPTCNEIYKTSSELDAKFLACKVYHNSIATSLEAIRVTKELEQLLVLNGIVVEGNETGIPEIADDGEEEREKRKHEYLRFGKRKHEYLRFGKRKHEYLRFGRK</sequence>
<dbReference type="GO" id="GO:0005576">
    <property type="term" value="C:extracellular region"/>
    <property type="evidence" value="ECO:0007669"/>
    <property type="project" value="UniProtKB-SubCell"/>
</dbReference>
<evidence type="ECO:0000256" key="1">
    <source>
        <dbReference type="ARBA" id="ARBA00004613"/>
    </source>
</evidence>
<evidence type="ECO:0000256" key="3">
    <source>
        <dbReference type="ARBA" id="ARBA00022525"/>
    </source>
</evidence>
<keyword evidence="3" id="KW-0964">Secreted</keyword>
<dbReference type="STRING" id="75913.A0A0K0FUC4"/>
<dbReference type="Pfam" id="PF01581">
    <property type="entry name" value="FARP"/>
    <property type="match status" value="3"/>
</dbReference>
<evidence type="ECO:0000256" key="5">
    <source>
        <dbReference type="ARBA" id="ARBA00022815"/>
    </source>
</evidence>
<name>A0A0K0FUC4_STRVS</name>
<dbReference type="GO" id="GO:0007218">
    <property type="term" value="P:neuropeptide signaling pathway"/>
    <property type="evidence" value="ECO:0007669"/>
    <property type="project" value="UniProtKB-KW"/>
</dbReference>
<protein>
    <submittedName>
        <fullName evidence="9">FMRFamide-like neuropeptides 14 (inferred by orthology to a C. elegans protein)</fullName>
    </submittedName>
</protein>
<reference evidence="8" key="1">
    <citation type="submission" date="2014-07" db="EMBL/GenBank/DDBJ databases">
        <authorList>
            <person name="Martin A.A"/>
            <person name="De Silva N."/>
        </authorList>
    </citation>
    <scope>NUCLEOTIDE SEQUENCE</scope>
</reference>
<evidence type="ECO:0000256" key="7">
    <source>
        <dbReference type="SAM" id="SignalP"/>
    </source>
</evidence>
<comment type="similarity">
    <text evidence="2">Belongs to the FARP (FMRFamide related peptide) family.</text>
</comment>
<accession>A0A0K0FUC4</accession>
<keyword evidence="4" id="KW-0165">Cleavage on pair of basic residues</keyword>
<dbReference type="Proteomes" id="UP000035680">
    <property type="component" value="Unassembled WGS sequence"/>
</dbReference>
<dbReference type="InterPro" id="IPR002544">
    <property type="entry name" value="FMRFamid-related_peptide-like"/>
</dbReference>
<dbReference type="WBParaSite" id="SVE_1593600.1">
    <property type="protein sequence ID" value="SVE_1593600.1"/>
    <property type="gene ID" value="SVE_1593600"/>
</dbReference>
<evidence type="ECO:0000256" key="2">
    <source>
        <dbReference type="ARBA" id="ARBA00006356"/>
    </source>
</evidence>
<keyword evidence="7" id="KW-0732">Signal</keyword>
<organism evidence="8 9">
    <name type="scientific">Strongyloides venezuelensis</name>
    <name type="common">Threadworm</name>
    <dbReference type="NCBI Taxonomy" id="75913"/>
    <lineage>
        <taxon>Eukaryota</taxon>
        <taxon>Metazoa</taxon>
        <taxon>Ecdysozoa</taxon>
        <taxon>Nematoda</taxon>
        <taxon>Chromadorea</taxon>
        <taxon>Rhabditida</taxon>
        <taxon>Tylenchina</taxon>
        <taxon>Panagrolaimomorpha</taxon>
        <taxon>Strongyloidoidea</taxon>
        <taxon>Strongyloididae</taxon>
        <taxon>Strongyloides</taxon>
    </lineage>
</organism>
<keyword evidence="6" id="KW-0527">Neuropeptide</keyword>
<evidence type="ECO:0000313" key="8">
    <source>
        <dbReference type="Proteomes" id="UP000035680"/>
    </source>
</evidence>
<reference evidence="9" key="2">
    <citation type="submission" date="2015-08" db="UniProtKB">
        <authorList>
            <consortium name="WormBaseParasite"/>
        </authorList>
    </citation>
    <scope>IDENTIFICATION</scope>
</reference>